<keyword evidence="4 7" id="KW-0812">Transmembrane</keyword>
<dbReference type="InterPro" id="IPR036259">
    <property type="entry name" value="MFS_trans_sf"/>
</dbReference>
<dbReference type="EMBL" id="JAUEPN010000002">
    <property type="protein sequence ID" value="KAK3298702.1"/>
    <property type="molecule type" value="Genomic_DNA"/>
</dbReference>
<evidence type="ECO:0000256" key="4">
    <source>
        <dbReference type="ARBA" id="ARBA00022692"/>
    </source>
</evidence>
<evidence type="ECO:0000313" key="9">
    <source>
        <dbReference type="Proteomes" id="UP001278766"/>
    </source>
</evidence>
<evidence type="ECO:0000256" key="6">
    <source>
        <dbReference type="ARBA" id="ARBA00023136"/>
    </source>
</evidence>
<protein>
    <recommendedName>
        <fullName evidence="7">Solute carrier family 40 member</fullName>
    </recommendedName>
</protein>
<dbReference type="GO" id="GO:0005381">
    <property type="term" value="F:iron ion transmembrane transporter activity"/>
    <property type="evidence" value="ECO:0007669"/>
    <property type="project" value="UniProtKB-UniRule"/>
</dbReference>
<accession>A0AAE0HLF2</accession>
<evidence type="ECO:0000256" key="3">
    <source>
        <dbReference type="ARBA" id="ARBA00022448"/>
    </source>
</evidence>
<dbReference type="AlphaFoldDB" id="A0AAE0HLF2"/>
<evidence type="ECO:0000256" key="5">
    <source>
        <dbReference type="ARBA" id="ARBA00022989"/>
    </source>
</evidence>
<keyword evidence="7" id="KW-0406">Ion transport</keyword>
<dbReference type="PANTHER" id="PTHR11660:SF57">
    <property type="entry name" value="SOLUTE CARRIER FAMILY 40 MEMBER"/>
    <property type="match status" value="1"/>
</dbReference>
<feature type="transmembrane region" description="Helical" evidence="7">
    <location>
        <begin position="191"/>
        <end position="209"/>
    </location>
</feature>
<comment type="caution">
    <text evidence="8">The sequence shown here is derived from an EMBL/GenBank/DDBJ whole genome shotgun (WGS) entry which is preliminary data.</text>
</comment>
<feature type="transmembrane region" description="Helical" evidence="7">
    <location>
        <begin position="215"/>
        <end position="238"/>
    </location>
</feature>
<gene>
    <name evidence="8" type="ORF">B0H64DRAFT_80755</name>
</gene>
<sequence>MGLLAMAFGHPPDEQHGIDNDRAPLLPNVVESRDQVPVRISRRLYTSHFLSTWNSRVFEFGAVLYLATVFPGTLLPMSVYALTRGLSAILFAPAIGHYVDTGNRLQVVRVSIIFQRLAVAASCVIFYILVIDLPLGRGGRTGMLVFLSFLACVEKLCSIMNLVSVEKDWVVVVADKNHAALIIMNAQIRRIDLLCNLFGPLFIALLDGFSTEVAIIVNMAMNVTSIVLEYFAIARVYYEVPALQEVRARPRRELTNDEPAQARESQSRLAQSWGRARGVFGKSARDFNFYFRHRAFLPSFAGALLYLTVLSFAGQMVTYLLSAGYTANQVGLTRTLSVFFEVLATWVAPWLMGRIGPVRAGLWLSSWQVSTLVAGITLFWIFQDKPVVSATGLVGGTILSRLGLRGFDLCVQIIVQEDVEVESRGAFSSVEAAWQNGFELLSFATTIIFSHPEQFKWPSLISVGAVASAWAAYSFFVYVQRGHLLHLDALGKMMGTSQGNQREREVGVGRITSETNI</sequence>
<dbReference type="Proteomes" id="UP001278766">
    <property type="component" value="Unassembled WGS sequence"/>
</dbReference>
<comment type="function">
    <text evidence="7">May be involved in iron transport and iron homeostasis.</text>
</comment>
<keyword evidence="5 7" id="KW-1133">Transmembrane helix</keyword>
<keyword evidence="6 7" id="KW-0472">Membrane</keyword>
<feature type="transmembrane region" description="Helical" evidence="7">
    <location>
        <begin position="459"/>
        <end position="479"/>
    </location>
</feature>
<dbReference type="RefSeq" id="XP_062662216.1">
    <property type="nucleotide sequence ID" value="XM_062808808.1"/>
</dbReference>
<dbReference type="PANTHER" id="PTHR11660">
    <property type="entry name" value="SOLUTE CARRIER FAMILY 40 MEMBER"/>
    <property type="match status" value="1"/>
</dbReference>
<feature type="transmembrane region" description="Helical" evidence="7">
    <location>
        <begin position="295"/>
        <end position="316"/>
    </location>
</feature>
<dbReference type="SUPFAM" id="SSF103473">
    <property type="entry name" value="MFS general substrate transporter"/>
    <property type="match status" value="1"/>
</dbReference>
<feature type="transmembrane region" description="Helical" evidence="7">
    <location>
        <begin position="336"/>
        <end position="353"/>
    </location>
</feature>
<comment type="similarity">
    <text evidence="2 7">Belongs to the ferroportin (FP) (TC 2.A.100) family. SLC40A subfamily.</text>
</comment>
<organism evidence="8 9">
    <name type="scientific">Chaetomium fimeti</name>
    <dbReference type="NCBI Taxonomy" id="1854472"/>
    <lineage>
        <taxon>Eukaryota</taxon>
        <taxon>Fungi</taxon>
        <taxon>Dikarya</taxon>
        <taxon>Ascomycota</taxon>
        <taxon>Pezizomycotina</taxon>
        <taxon>Sordariomycetes</taxon>
        <taxon>Sordariomycetidae</taxon>
        <taxon>Sordariales</taxon>
        <taxon>Chaetomiaceae</taxon>
        <taxon>Chaetomium</taxon>
    </lineage>
</organism>
<evidence type="ECO:0000256" key="7">
    <source>
        <dbReference type="RuleBase" id="RU365065"/>
    </source>
</evidence>
<feature type="transmembrane region" description="Helical" evidence="7">
    <location>
        <begin position="57"/>
        <end position="75"/>
    </location>
</feature>
<dbReference type="GO" id="GO:0016020">
    <property type="term" value="C:membrane"/>
    <property type="evidence" value="ECO:0007669"/>
    <property type="project" value="UniProtKB-SubCell"/>
</dbReference>
<name>A0AAE0HLF2_9PEZI</name>
<feature type="transmembrane region" description="Helical" evidence="7">
    <location>
        <begin position="360"/>
        <end position="382"/>
    </location>
</feature>
<evidence type="ECO:0000256" key="1">
    <source>
        <dbReference type="ARBA" id="ARBA00004141"/>
    </source>
</evidence>
<dbReference type="CDD" id="cd17480">
    <property type="entry name" value="MFS_SLC40A1_like"/>
    <property type="match status" value="1"/>
</dbReference>
<dbReference type="InterPro" id="IPR009716">
    <property type="entry name" value="Ferroportin-1"/>
</dbReference>
<dbReference type="GeneID" id="87845756"/>
<keyword evidence="3 7" id="KW-0813">Transport</keyword>
<dbReference type="Pfam" id="PF06963">
    <property type="entry name" value="FPN1"/>
    <property type="match status" value="1"/>
</dbReference>
<keyword evidence="9" id="KW-1185">Reference proteome</keyword>
<comment type="caution">
    <text evidence="7">Lacks conserved residue(s) required for the propagation of feature annotation.</text>
</comment>
<comment type="subcellular location">
    <subcellularLocation>
        <location evidence="1 7">Membrane</location>
        <topology evidence="1 7">Multi-pass membrane protein</topology>
    </subcellularLocation>
</comment>
<evidence type="ECO:0000256" key="2">
    <source>
        <dbReference type="ARBA" id="ARBA00006279"/>
    </source>
</evidence>
<reference evidence="8" key="1">
    <citation type="journal article" date="2023" name="Mol. Phylogenet. Evol.">
        <title>Genome-scale phylogeny and comparative genomics of the fungal order Sordariales.</title>
        <authorList>
            <person name="Hensen N."/>
            <person name="Bonometti L."/>
            <person name="Westerberg I."/>
            <person name="Brannstrom I.O."/>
            <person name="Guillou S."/>
            <person name="Cros-Aarteil S."/>
            <person name="Calhoun S."/>
            <person name="Haridas S."/>
            <person name="Kuo A."/>
            <person name="Mondo S."/>
            <person name="Pangilinan J."/>
            <person name="Riley R."/>
            <person name="LaButti K."/>
            <person name="Andreopoulos B."/>
            <person name="Lipzen A."/>
            <person name="Chen C."/>
            <person name="Yan M."/>
            <person name="Daum C."/>
            <person name="Ng V."/>
            <person name="Clum A."/>
            <person name="Steindorff A."/>
            <person name="Ohm R.A."/>
            <person name="Martin F."/>
            <person name="Silar P."/>
            <person name="Natvig D.O."/>
            <person name="Lalanne C."/>
            <person name="Gautier V."/>
            <person name="Ament-Velasquez S.L."/>
            <person name="Kruys A."/>
            <person name="Hutchinson M.I."/>
            <person name="Powell A.J."/>
            <person name="Barry K."/>
            <person name="Miller A.N."/>
            <person name="Grigoriev I.V."/>
            <person name="Debuchy R."/>
            <person name="Gladieux P."/>
            <person name="Hiltunen Thoren M."/>
            <person name="Johannesson H."/>
        </authorList>
    </citation>
    <scope>NUCLEOTIDE SEQUENCE</scope>
    <source>
        <strain evidence="8">CBS 168.71</strain>
    </source>
</reference>
<evidence type="ECO:0000313" key="8">
    <source>
        <dbReference type="EMBL" id="KAK3298702.1"/>
    </source>
</evidence>
<proteinExistence type="inferred from homology"/>
<feature type="transmembrane region" description="Helical" evidence="7">
    <location>
        <begin position="143"/>
        <end position="163"/>
    </location>
</feature>
<feature type="transmembrane region" description="Helical" evidence="7">
    <location>
        <begin position="111"/>
        <end position="131"/>
    </location>
</feature>
<reference evidence="8" key="2">
    <citation type="submission" date="2023-06" db="EMBL/GenBank/DDBJ databases">
        <authorList>
            <consortium name="Lawrence Berkeley National Laboratory"/>
            <person name="Haridas S."/>
            <person name="Hensen N."/>
            <person name="Bonometti L."/>
            <person name="Westerberg I."/>
            <person name="Brannstrom I.O."/>
            <person name="Guillou S."/>
            <person name="Cros-Aarteil S."/>
            <person name="Calhoun S."/>
            <person name="Kuo A."/>
            <person name="Mondo S."/>
            <person name="Pangilinan J."/>
            <person name="Riley R."/>
            <person name="Labutti K."/>
            <person name="Andreopoulos B."/>
            <person name="Lipzen A."/>
            <person name="Chen C."/>
            <person name="Yanf M."/>
            <person name="Daum C."/>
            <person name="Ng V."/>
            <person name="Clum A."/>
            <person name="Steindorff A."/>
            <person name="Ohm R."/>
            <person name="Martin F."/>
            <person name="Silar P."/>
            <person name="Natvig D."/>
            <person name="Lalanne C."/>
            <person name="Gautier V."/>
            <person name="Ament-Velasquez S.L."/>
            <person name="Kruys A."/>
            <person name="Hutchinson M.I."/>
            <person name="Powell A.J."/>
            <person name="Barry K."/>
            <person name="Miller A.N."/>
            <person name="Grigoriev I.V."/>
            <person name="Debuchy R."/>
            <person name="Gladieux P."/>
            <person name="Thoren M.H."/>
            <person name="Johannesson H."/>
        </authorList>
    </citation>
    <scope>NUCLEOTIDE SEQUENCE</scope>
    <source>
        <strain evidence="8">CBS 168.71</strain>
    </source>
</reference>